<dbReference type="EMBL" id="ASHM01003593">
    <property type="protein sequence ID" value="PNY10108.1"/>
    <property type="molecule type" value="Genomic_DNA"/>
</dbReference>
<evidence type="ECO:0000313" key="3">
    <source>
        <dbReference type="Proteomes" id="UP000236291"/>
    </source>
</evidence>
<name>A0A2K3P492_TRIPR</name>
<dbReference type="Proteomes" id="UP000236291">
    <property type="component" value="Unassembled WGS sequence"/>
</dbReference>
<feature type="region of interest" description="Disordered" evidence="1">
    <location>
        <begin position="1"/>
        <end position="47"/>
    </location>
</feature>
<dbReference type="AlphaFoldDB" id="A0A2K3P492"/>
<proteinExistence type="predicted"/>
<reference evidence="2 3" key="2">
    <citation type="journal article" date="2017" name="Front. Plant Sci.">
        <title>Gene Classification and Mining of Molecular Markers Useful in Red Clover (Trifolium pratense) Breeding.</title>
        <authorList>
            <person name="Istvanek J."/>
            <person name="Dluhosova J."/>
            <person name="Dluhos P."/>
            <person name="Patkova L."/>
            <person name="Nedelnik J."/>
            <person name="Repkova J."/>
        </authorList>
    </citation>
    <scope>NUCLEOTIDE SEQUENCE [LARGE SCALE GENOMIC DNA]</scope>
    <source>
        <strain evidence="3">cv. Tatra</strain>
        <tissue evidence="2">Young leaves</tissue>
    </source>
</reference>
<comment type="caution">
    <text evidence="2">The sequence shown here is derived from an EMBL/GenBank/DDBJ whole genome shotgun (WGS) entry which is preliminary data.</text>
</comment>
<organism evidence="2 3">
    <name type="scientific">Trifolium pratense</name>
    <name type="common">Red clover</name>
    <dbReference type="NCBI Taxonomy" id="57577"/>
    <lineage>
        <taxon>Eukaryota</taxon>
        <taxon>Viridiplantae</taxon>
        <taxon>Streptophyta</taxon>
        <taxon>Embryophyta</taxon>
        <taxon>Tracheophyta</taxon>
        <taxon>Spermatophyta</taxon>
        <taxon>Magnoliopsida</taxon>
        <taxon>eudicotyledons</taxon>
        <taxon>Gunneridae</taxon>
        <taxon>Pentapetalae</taxon>
        <taxon>rosids</taxon>
        <taxon>fabids</taxon>
        <taxon>Fabales</taxon>
        <taxon>Fabaceae</taxon>
        <taxon>Papilionoideae</taxon>
        <taxon>50 kb inversion clade</taxon>
        <taxon>NPAAA clade</taxon>
        <taxon>Hologalegina</taxon>
        <taxon>IRL clade</taxon>
        <taxon>Trifolieae</taxon>
        <taxon>Trifolium</taxon>
    </lineage>
</organism>
<evidence type="ECO:0000256" key="1">
    <source>
        <dbReference type="SAM" id="MobiDB-lite"/>
    </source>
</evidence>
<accession>A0A2K3P492</accession>
<reference evidence="2 3" key="1">
    <citation type="journal article" date="2014" name="Am. J. Bot.">
        <title>Genome assembly and annotation for red clover (Trifolium pratense; Fabaceae).</title>
        <authorList>
            <person name="Istvanek J."/>
            <person name="Jaros M."/>
            <person name="Krenek A."/>
            <person name="Repkova J."/>
        </authorList>
    </citation>
    <scope>NUCLEOTIDE SEQUENCE [LARGE SCALE GENOMIC DNA]</scope>
    <source>
        <strain evidence="3">cv. Tatra</strain>
        <tissue evidence="2">Young leaves</tissue>
    </source>
</reference>
<protein>
    <submittedName>
        <fullName evidence="2">Uncharacterized protein</fullName>
    </submittedName>
</protein>
<gene>
    <name evidence="2" type="ORF">L195_g006676</name>
</gene>
<sequence length="247" mass="27057">MSPRPPSQHAVFSAAIAEPPVTMQRKKETTKSSPALKLTSTQPQKDQVALRPNFFPEPHDPPLRDSDHFASFTIQSFGAVPRSLVPAKHRSINTTLPSPEKEVVHDVAEADAPLQPPLFIFVLTDNSIQIFDPGGTLTIVVGSTARCRQIQSLSSVTFIFRSYGIISFISGPRSFCSFTPVRSITSTITVFDPGGDQSSPAANSGGSHHIFSLLWLPWDRGKKSCSEAVFVFAELQCRAFCLFVWVL</sequence>
<evidence type="ECO:0000313" key="2">
    <source>
        <dbReference type="EMBL" id="PNY10108.1"/>
    </source>
</evidence>